<evidence type="ECO:0000256" key="5">
    <source>
        <dbReference type="ARBA" id="ARBA00023235"/>
    </source>
</evidence>
<comment type="caution">
    <text evidence="7">The sequence shown here is derived from an EMBL/GenBank/DDBJ whole genome shotgun (WGS) entry which is preliminary data.</text>
</comment>
<dbReference type="Pfam" id="PF03275">
    <property type="entry name" value="GLF"/>
    <property type="match status" value="1"/>
</dbReference>
<dbReference type="PANTHER" id="PTHR21197">
    <property type="entry name" value="UDP-GALACTOPYRANOSE MUTASE"/>
    <property type="match status" value="1"/>
</dbReference>
<proteinExistence type="inferred from homology"/>
<feature type="domain" description="UDP-galactopyranose mutase C-terminal" evidence="6">
    <location>
        <begin position="150"/>
        <end position="363"/>
    </location>
</feature>
<keyword evidence="5 7" id="KW-0413">Isomerase</keyword>
<dbReference type="GO" id="GO:0008767">
    <property type="term" value="F:UDP-galactopyranose mutase activity"/>
    <property type="evidence" value="ECO:0007669"/>
    <property type="project" value="UniProtKB-EC"/>
</dbReference>
<dbReference type="Gene3D" id="3.40.50.720">
    <property type="entry name" value="NAD(P)-binding Rossmann-like Domain"/>
    <property type="match status" value="3"/>
</dbReference>
<protein>
    <submittedName>
        <fullName evidence="7">UDP-galactopyranose mutase</fullName>
        <ecNumber evidence="7">5.4.99.9</ecNumber>
    </submittedName>
</protein>
<evidence type="ECO:0000256" key="1">
    <source>
        <dbReference type="ARBA" id="ARBA00001974"/>
    </source>
</evidence>
<dbReference type="PANTHER" id="PTHR21197:SF0">
    <property type="entry name" value="UDP-GALACTOPYRANOSE MUTASE"/>
    <property type="match status" value="1"/>
</dbReference>
<dbReference type="AlphaFoldDB" id="D4XW62"/>
<evidence type="ECO:0000259" key="6">
    <source>
        <dbReference type="Pfam" id="PF03275"/>
    </source>
</evidence>
<dbReference type="InterPro" id="IPR015899">
    <property type="entry name" value="UDP-GalPyranose_mutase_C"/>
</dbReference>
<dbReference type="GO" id="GO:0005829">
    <property type="term" value="C:cytosol"/>
    <property type="evidence" value="ECO:0007669"/>
    <property type="project" value="TreeGrafter"/>
</dbReference>
<evidence type="ECO:0000313" key="8">
    <source>
        <dbReference type="Proteomes" id="UP000004757"/>
    </source>
</evidence>
<dbReference type="RefSeq" id="WP_005683646.1">
    <property type="nucleotide sequence ID" value="NZ_ADNC01000022.1"/>
</dbReference>
<evidence type="ECO:0000313" key="7">
    <source>
        <dbReference type="EMBL" id="EFF41427.1"/>
    </source>
</evidence>
<dbReference type="Pfam" id="PF13450">
    <property type="entry name" value="NAD_binding_8"/>
    <property type="match status" value="1"/>
</dbReference>
<comment type="similarity">
    <text evidence="2">Belongs to the UDP-galactopyranose/dTDP-fucopyranose mutase family.</text>
</comment>
<dbReference type="EC" id="5.4.99.9" evidence="7"/>
<keyword evidence="4" id="KW-0274">FAD</keyword>
<dbReference type="OrthoDB" id="9769600at2"/>
<name>D4XW62_9BACT</name>
<dbReference type="Proteomes" id="UP000004757">
    <property type="component" value="Unassembled WGS sequence"/>
</dbReference>
<keyword evidence="3" id="KW-0285">Flavoprotein</keyword>
<dbReference type="SUPFAM" id="SSF54373">
    <property type="entry name" value="FAD-linked reductases, C-terminal domain"/>
    <property type="match status" value="1"/>
</dbReference>
<dbReference type="NCBIfam" id="TIGR00031">
    <property type="entry name" value="UDP-GALP_mutase"/>
    <property type="match status" value="1"/>
</dbReference>
<sequence>MKIKIIGTGIAGCSIANLFANEGYEVDIYEKKNHIGGNCYDLESKSGILYHLYGPHIFHTKNLEVAKFVQKFAKFNSYVNKPVAKIRNKFINLPISFTSIKQIVPNKYERIINQILKEFPNSQEVSIYDLKSRIKDKETKKIVDWIYQNVYASYTSKMWNIKIDKIDKDVLNRVKILLNEQHNYFPGAILQGLPEQGYTKMLEKMLDHPNIKLHLNFDAMQNLELKNNTIYWDKVPCNNKIIYTGQIENLLKFKHGYLPYRSLNFKFLEFDKSNYQNYTIINKPLHKSITRTVEYKKMTLQKHTKTLISHEYPGQYNHLDPKWNVPYYPINQDNNIKLYNLYKEEIVEYKNMFLLGRLAQYKYFDMDKTIEEAIELFNSLTRKFKAV</sequence>
<dbReference type="InterPro" id="IPR004379">
    <property type="entry name" value="UDP-GALP_mutase"/>
</dbReference>
<dbReference type="SUPFAM" id="SSF51971">
    <property type="entry name" value="Nucleotide-binding domain"/>
    <property type="match status" value="1"/>
</dbReference>
<keyword evidence="8" id="KW-1185">Reference proteome</keyword>
<dbReference type="GO" id="GO:0050660">
    <property type="term" value="F:flavin adenine dinucleotide binding"/>
    <property type="evidence" value="ECO:0007669"/>
    <property type="project" value="TreeGrafter"/>
</dbReference>
<accession>D4XW62</accession>
<dbReference type="eggNOG" id="COG0562">
    <property type="taxonomic scope" value="Bacteria"/>
</dbReference>
<gene>
    <name evidence="7" type="primary">glf</name>
    <name evidence="7" type="ORF">MALL_0715</name>
</gene>
<dbReference type="EMBL" id="ADNC01000022">
    <property type="protein sequence ID" value="EFF41427.1"/>
    <property type="molecule type" value="Genomic_DNA"/>
</dbReference>
<evidence type="ECO:0000256" key="2">
    <source>
        <dbReference type="ARBA" id="ARBA00009321"/>
    </source>
</evidence>
<comment type="cofactor">
    <cofactor evidence="1">
        <name>FAD</name>
        <dbReference type="ChEBI" id="CHEBI:57692"/>
    </cofactor>
</comment>
<evidence type="ECO:0000256" key="4">
    <source>
        <dbReference type="ARBA" id="ARBA00022827"/>
    </source>
</evidence>
<organism evidence="7 8">
    <name type="scientific">Mycoplasmopsis alligatoris A21JP2</name>
    <dbReference type="NCBI Taxonomy" id="747682"/>
    <lineage>
        <taxon>Bacteria</taxon>
        <taxon>Bacillati</taxon>
        <taxon>Mycoplasmatota</taxon>
        <taxon>Mycoplasmoidales</taxon>
        <taxon>Metamycoplasmataceae</taxon>
        <taxon>Mycoplasmopsis</taxon>
    </lineage>
</organism>
<reference evidence="7 8" key="1">
    <citation type="submission" date="2010-03" db="EMBL/GenBank/DDBJ databases">
        <authorList>
            <person name="Glass J.I."/>
            <person name="Benders G.A."/>
            <person name="Durkin A.S."/>
            <person name="Farmerie W.G."/>
            <person name="Hlavinka K."/>
            <person name="Hostetler J."/>
            <person name="Jackson J."/>
            <person name="May M.A."/>
            <person name="Miller R.H."/>
            <person name="Paralanov V."/>
            <person name="Radune D."/>
            <person name="Szczypinski B."/>
            <person name="Brown D.R."/>
        </authorList>
    </citation>
    <scope>NUCLEOTIDE SEQUENCE [LARGE SCALE GENOMIC DNA]</scope>
    <source>
        <strain evidence="7 8">A21JP2</strain>
    </source>
</reference>
<evidence type="ECO:0000256" key="3">
    <source>
        <dbReference type="ARBA" id="ARBA00022630"/>
    </source>
</evidence>
<dbReference type="STRING" id="747682.MALL_0715"/>